<reference evidence="12" key="1">
    <citation type="submission" date="2020-05" db="EMBL/GenBank/DDBJ databases">
        <title>Phylogenomic resolution of chytrid fungi.</title>
        <authorList>
            <person name="Stajich J.E."/>
            <person name="Amses K."/>
            <person name="Simmons R."/>
            <person name="Seto K."/>
            <person name="Myers J."/>
            <person name="Bonds A."/>
            <person name="Quandt C.A."/>
            <person name="Barry K."/>
            <person name="Liu P."/>
            <person name="Grigoriev I."/>
            <person name="Longcore J.E."/>
            <person name="James T.Y."/>
        </authorList>
    </citation>
    <scope>NUCLEOTIDE SEQUENCE</scope>
    <source>
        <strain evidence="12">JEL0476</strain>
    </source>
</reference>
<dbReference type="Proteomes" id="UP001211065">
    <property type="component" value="Unassembled WGS sequence"/>
</dbReference>
<evidence type="ECO:0000313" key="12">
    <source>
        <dbReference type="EMBL" id="KAJ3221635.1"/>
    </source>
</evidence>
<dbReference type="CDD" id="cd00300">
    <property type="entry name" value="LDH_like"/>
    <property type="match status" value="1"/>
</dbReference>
<name>A0AAD5U557_9FUNG</name>
<dbReference type="PRINTS" id="PR00086">
    <property type="entry name" value="LLDHDRGNASE"/>
</dbReference>
<comment type="catalytic activity">
    <reaction evidence="6 9">
        <text>(S)-lactate + NAD(+) = pyruvate + NADH + H(+)</text>
        <dbReference type="Rhea" id="RHEA:23444"/>
        <dbReference type="ChEBI" id="CHEBI:15361"/>
        <dbReference type="ChEBI" id="CHEBI:15378"/>
        <dbReference type="ChEBI" id="CHEBI:16651"/>
        <dbReference type="ChEBI" id="CHEBI:57540"/>
        <dbReference type="ChEBI" id="CHEBI:57945"/>
        <dbReference type="EC" id="1.1.1.27"/>
    </reaction>
</comment>
<organism evidence="12 13">
    <name type="scientific">Clydaea vesicula</name>
    <dbReference type="NCBI Taxonomy" id="447962"/>
    <lineage>
        <taxon>Eukaryota</taxon>
        <taxon>Fungi</taxon>
        <taxon>Fungi incertae sedis</taxon>
        <taxon>Chytridiomycota</taxon>
        <taxon>Chytridiomycota incertae sedis</taxon>
        <taxon>Chytridiomycetes</taxon>
        <taxon>Lobulomycetales</taxon>
        <taxon>Lobulomycetaceae</taxon>
        <taxon>Clydaea</taxon>
    </lineage>
</organism>
<keyword evidence="13" id="KW-1185">Reference proteome</keyword>
<dbReference type="AlphaFoldDB" id="A0AAD5U557"/>
<evidence type="ECO:0000256" key="4">
    <source>
        <dbReference type="ARBA" id="ARBA00023002"/>
    </source>
</evidence>
<dbReference type="Pfam" id="PF02866">
    <property type="entry name" value="Ldh_1_C"/>
    <property type="match status" value="1"/>
</dbReference>
<dbReference type="EC" id="1.1.1.27" evidence="3 9"/>
<dbReference type="GO" id="GO:0005737">
    <property type="term" value="C:cytoplasm"/>
    <property type="evidence" value="ECO:0007669"/>
    <property type="project" value="InterPro"/>
</dbReference>
<dbReference type="PIRSF" id="PIRSF000102">
    <property type="entry name" value="Lac_mal_DH"/>
    <property type="match status" value="1"/>
</dbReference>
<dbReference type="InterPro" id="IPR022383">
    <property type="entry name" value="Lactate/malate_DH_C"/>
</dbReference>
<dbReference type="SUPFAM" id="SSF51735">
    <property type="entry name" value="NAD(P)-binding Rossmann-fold domains"/>
    <property type="match status" value="1"/>
</dbReference>
<dbReference type="Gene3D" id="3.40.50.720">
    <property type="entry name" value="NAD(P)-binding Rossmann-like Domain"/>
    <property type="match status" value="1"/>
</dbReference>
<dbReference type="PANTHER" id="PTHR43128">
    <property type="entry name" value="L-2-HYDROXYCARBOXYLATE DEHYDROGENASE (NAD(P)(+))"/>
    <property type="match status" value="1"/>
</dbReference>
<protein>
    <recommendedName>
        <fullName evidence="3 9">L-lactate dehydrogenase</fullName>
        <ecNumber evidence="3 9">1.1.1.27</ecNumber>
    </recommendedName>
</protein>
<feature type="active site" description="Proton acceptor" evidence="7">
    <location>
        <position position="173"/>
    </location>
</feature>
<dbReference type="Gene3D" id="3.90.110.10">
    <property type="entry name" value="Lactate dehydrogenase/glycoside hydrolase, family 4, C-terminal"/>
    <property type="match status" value="1"/>
</dbReference>
<evidence type="ECO:0000313" key="13">
    <source>
        <dbReference type="Proteomes" id="UP001211065"/>
    </source>
</evidence>
<dbReference type="InterPro" id="IPR001557">
    <property type="entry name" value="L-lactate/malate_DH"/>
</dbReference>
<evidence type="ECO:0000259" key="10">
    <source>
        <dbReference type="Pfam" id="PF00056"/>
    </source>
</evidence>
<evidence type="ECO:0000256" key="7">
    <source>
        <dbReference type="PIRSR" id="PIRSR000102-1"/>
    </source>
</evidence>
<dbReference type="GO" id="GO:0004459">
    <property type="term" value="F:L-lactate dehydrogenase (NAD+) activity"/>
    <property type="evidence" value="ECO:0007669"/>
    <property type="project" value="UniProtKB-EC"/>
</dbReference>
<evidence type="ECO:0000256" key="3">
    <source>
        <dbReference type="ARBA" id="ARBA00012967"/>
    </source>
</evidence>
<dbReference type="InterPro" id="IPR015955">
    <property type="entry name" value="Lactate_DH/Glyco_Ohase_4_C"/>
</dbReference>
<comment type="similarity">
    <text evidence="2">Belongs to the LDH/MDH superfamily. LDH family.</text>
</comment>
<dbReference type="PANTHER" id="PTHR43128:SF16">
    <property type="entry name" value="L-LACTATE DEHYDROGENASE"/>
    <property type="match status" value="1"/>
</dbReference>
<gene>
    <name evidence="12" type="ORF">HK099_003291</name>
</gene>
<dbReference type="InterPro" id="IPR001236">
    <property type="entry name" value="Lactate/malate_DH_N"/>
</dbReference>
<dbReference type="InterPro" id="IPR036291">
    <property type="entry name" value="NAD(P)-bd_dom_sf"/>
</dbReference>
<feature type="binding site" evidence="8">
    <location>
        <begin position="116"/>
        <end position="118"/>
    </location>
    <ligand>
        <name>NAD(+)</name>
        <dbReference type="ChEBI" id="CHEBI:57540"/>
    </ligand>
</feature>
<comment type="pathway">
    <text evidence="1 9">Fermentation; pyruvate fermentation to lactate; (S)-lactate from pyruvate: step 1/1.</text>
</comment>
<feature type="binding site" evidence="8">
    <location>
        <position position="33"/>
    </location>
    <ligand>
        <name>NAD(+)</name>
        <dbReference type="ChEBI" id="CHEBI:57540"/>
    </ligand>
</feature>
<evidence type="ECO:0000259" key="11">
    <source>
        <dbReference type="Pfam" id="PF02866"/>
    </source>
</evidence>
<evidence type="ECO:0000256" key="8">
    <source>
        <dbReference type="PIRSR" id="PIRSR000102-3"/>
    </source>
</evidence>
<dbReference type="NCBIfam" id="TIGR01771">
    <property type="entry name" value="L-LDH-NAD"/>
    <property type="match status" value="1"/>
</dbReference>
<evidence type="ECO:0000256" key="1">
    <source>
        <dbReference type="ARBA" id="ARBA00004843"/>
    </source>
</evidence>
<dbReference type="SUPFAM" id="SSF56327">
    <property type="entry name" value="LDH C-terminal domain-like"/>
    <property type="match status" value="1"/>
</dbReference>
<feature type="domain" description="Lactate/malate dehydrogenase N-terminal" evidence="10">
    <location>
        <begin position="4"/>
        <end position="140"/>
    </location>
</feature>
<keyword evidence="5 8" id="KW-0520">NAD</keyword>
<dbReference type="EMBL" id="JADGJW010000218">
    <property type="protein sequence ID" value="KAJ3221635.1"/>
    <property type="molecule type" value="Genomic_DNA"/>
</dbReference>
<dbReference type="PROSITE" id="PS00064">
    <property type="entry name" value="L_LDH"/>
    <property type="match status" value="1"/>
</dbReference>
<evidence type="ECO:0000256" key="6">
    <source>
        <dbReference type="ARBA" id="ARBA00049258"/>
    </source>
</evidence>
<dbReference type="GO" id="GO:0006089">
    <property type="term" value="P:lactate metabolic process"/>
    <property type="evidence" value="ECO:0007669"/>
    <property type="project" value="TreeGrafter"/>
</dbReference>
<sequence>MSVISIIGAGSVGSTIAYTLVTSKVCSKLLLVDVVTERAQAEVGMIDYNETNDFDTVVEAGSFKKAGQSDIIVITAGAKQKEGETRLDLVGRNTGILNGVFNDMAPLNPKAVVIIVANPCDILTYIAQEISGLPRKQVFGSGTFLDTQRLRAYLSSTLNITESSIHAYVMGEHGDSQFTAWSAGTIGNCHIDSILPKDFNKQQCEDYVKNKAYKIIKNKGATYYGISACVKSLCSSVLFDSRHVCMISHYIPHLNVCVSLPCVLGKNGVELTLTPHLNEKENASLLGSASAMRNTLDSYRTKHDI</sequence>
<dbReference type="InterPro" id="IPR018177">
    <property type="entry name" value="L-lactate_DH_AS"/>
</dbReference>
<dbReference type="InterPro" id="IPR011304">
    <property type="entry name" value="L-lactate_DH"/>
</dbReference>
<evidence type="ECO:0000256" key="5">
    <source>
        <dbReference type="ARBA" id="ARBA00023027"/>
    </source>
</evidence>
<dbReference type="Pfam" id="PF00056">
    <property type="entry name" value="Ldh_1_N"/>
    <property type="match status" value="1"/>
</dbReference>
<feature type="binding site" evidence="8">
    <location>
        <begin position="8"/>
        <end position="13"/>
    </location>
    <ligand>
        <name>NAD(+)</name>
        <dbReference type="ChEBI" id="CHEBI:57540"/>
    </ligand>
</feature>
<evidence type="ECO:0000256" key="2">
    <source>
        <dbReference type="ARBA" id="ARBA00006054"/>
    </source>
</evidence>
<evidence type="ECO:0000256" key="9">
    <source>
        <dbReference type="RuleBase" id="RU000496"/>
    </source>
</evidence>
<accession>A0AAD5U557</accession>
<comment type="caution">
    <text evidence="12">The sequence shown here is derived from an EMBL/GenBank/DDBJ whole genome shotgun (WGS) entry which is preliminary data.</text>
</comment>
<feature type="binding site" evidence="8">
    <location>
        <position position="93"/>
    </location>
    <ligand>
        <name>NAD(+)</name>
        <dbReference type="ChEBI" id="CHEBI:57540"/>
    </ligand>
</feature>
<proteinExistence type="inferred from homology"/>
<feature type="domain" description="Lactate/malate dehydrogenase C-terminal" evidence="11">
    <location>
        <begin position="143"/>
        <end position="297"/>
    </location>
</feature>
<keyword evidence="4 9" id="KW-0560">Oxidoreductase</keyword>